<dbReference type="InterPro" id="IPR002104">
    <property type="entry name" value="Integrase_catalytic"/>
</dbReference>
<comment type="caution">
    <text evidence="12">The sequence shown here is derived from an EMBL/GenBank/DDBJ whole genome shotgun (WGS) entry which is preliminary data.</text>
</comment>
<keyword evidence="5 9" id="KW-0229">DNA integration</keyword>
<evidence type="ECO:0000256" key="2">
    <source>
        <dbReference type="ARBA" id="ARBA00022490"/>
    </source>
</evidence>
<feature type="active site" evidence="9">
    <location>
        <position position="269"/>
    </location>
</feature>
<evidence type="ECO:0000256" key="6">
    <source>
        <dbReference type="ARBA" id="ARBA00023125"/>
    </source>
</evidence>
<dbReference type="SUPFAM" id="SSF47823">
    <property type="entry name" value="lambda integrase-like, N-terminal domain"/>
    <property type="match status" value="1"/>
</dbReference>
<dbReference type="Gene3D" id="1.10.150.130">
    <property type="match status" value="1"/>
</dbReference>
<dbReference type="GO" id="GO:0005737">
    <property type="term" value="C:cytoplasm"/>
    <property type="evidence" value="ECO:0007669"/>
    <property type="project" value="UniProtKB-SubCell"/>
</dbReference>
<protein>
    <recommendedName>
        <fullName evidence="9">Tyrosine recombinase XerC</fullName>
    </recommendedName>
</protein>
<gene>
    <name evidence="9" type="primary">xerC</name>
    <name evidence="12" type="ORF">CVV64_06410</name>
</gene>
<feature type="active site" description="O-(3'-phospho-DNA)-tyrosine intermediate" evidence="9">
    <location>
        <position position="304"/>
    </location>
</feature>
<dbReference type="NCBIfam" id="NF001399">
    <property type="entry name" value="PRK00283.1"/>
    <property type="match status" value="1"/>
</dbReference>
<keyword evidence="4 9" id="KW-0159">Chromosome partition</keyword>
<evidence type="ECO:0000256" key="8">
    <source>
        <dbReference type="ARBA" id="ARBA00023306"/>
    </source>
</evidence>
<dbReference type="CDD" id="cd00798">
    <property type="entry name" value="INT_XerDC_C"/>
    <property type="match status" value="1"/>
</dbReference>
<dbReference type="Pfam" id="PF02899">
    <property type="entry name" value="Phage_int_SAM_1"/>
    <property type="match status" value="1"/>
</dbReference>
<dbReference type="InterPro" id="IPR004107">
    <property type="entry name" value="Integrase_SAM-like_N"/>
</dbReference>
<feature type="domain" description="Core-binding (CB)" evidence="11">
    <location>
        <begin position="10"/>
        <end position="104"/>
    </location>
</feature>
<dbReference type="InterPro" id="IPR011010">
    <property type="entry name" value="DNA_brk_join_enz"/>
</dbReference>
<feature type="active site" evidence="9">
    <location>
        <position position="199"/>
    </location>
</feature>
<evidence type="ECO:0000259" key="10">
    <source>
        <dbReference type="PROSITE" id="PS51898"/>
    </source>
</evidence>
<evidence type="ECO:0000256" key="7">
    <source>
        <dbReference type="ARBA" id="ARBA00023172"/>
    </source>
</evidence>
<dbReference type="GO" id="GO:0006313">
    <property type="term" value="P:DNA transposition"/>
    <property type="evidence" value="ECO:0007669"/>
    <property type="project" value="UniProtKB-UniRule"/>
</dbReference>
<dbReference type="Gene3D" id="1.10.443.10">
    <property type="entry name" value="Intergrase catalytic core"/>
    <property type="match status" value="1"/>
</dbReference>
<dbReference type="InterPro" id="IPR044068">
    <property type="entry name" value="CB"/>
</dbReference>
<keyword evidence="6 9" id="KW-0238">DNA-binding</keyword>
<feature type="active site" evidence="9">
    <location>
        <position position="272"/>
    </location>
</feature>
<feature type="active site" evidence="9">
    <location>
        <position position="295"/>
    </location>
</feature>
<feature type="active site" evidence="9">
    <location>
        <position position="175"/>
    </location>
</feature>
<comment type="subcellular location">
    <subcellularLocation>
        <location evidence="1 9">Cytoplasm</location>
    </subcellularLocation>
</comment>
<dbReference type="InterPro" id="IPR013762">
    <property type="entry name" value="Integrase-like_cat_sf"/>
</dbReference>
<evidence type="ECO:0000313" key="13">
    <source>
        <dbReference type="Proteomes" id="UP000233256"/>
    </source>
</evidence>
<dbReference type="PANTHER" id="PTHR30349">
    <property type="entry name" value="PHAGE INTEGRASE-RELATED"/>
    <property type="match status" value="1"/>
</dbReference>
<keyword evidence="3 9" id="KW-0132">Cell division</keyword>
<dbReference type="Proteomes" id="UP000233256">
    <property type="component" value="Unassembled WGS sequence"/>
</dbReference>
<dbReference type="Pfam" id="PF00589">
    <property type="entry name" value="Phage_integrase"/>
    <property type="match status" value="1"/>
</dbReference>
<proteinExistence type="inferred from homology"/>
<dbReference type="EMBL" id="PGXC01000003">
    <property type="protein sequence ID" value="PKK91392.1"/>
    <property type="molecule type" value="Genomic_DNA"/>
</dbReference>
<dbReference type="InterPro" id="IPR010998">
    <property type="entry name" value="Integrase_recombinase_N"/>
</dbReference>
<evidence type="ECO:0000256" key="4">
    <source>
        <dbReference type="ARBA" id="ARBA00022829"/>
    </source>
</evidence>
<dbReference type="PROSITE" id="PS51898">
    <property type="entry name" value="TYR_RECOMBINASE"/>
    <property type="match status" value="1"/>
</dbReference>
<dbReference type="SUPFAM" id="SSF56349">
    <property type="entry name" value="DNA breaking-rejoining enzymes"/>
    <property type="match status" value="1"/>
</dbReference>
<evidence type="ECO:0000256" key="5">
    <source>
        <dbReference type="ARBA" id="ARBA00022908"/>
    </source>
</evidence>
<sequence length="323" mass="35652">MGKDRERKNCSDMEVLEIYLSSLAGERFYSGLTVKAYRGDLSELVNYLNGPDGGRSGQIDGSGLHGAGHRELRGYVAWLSRQGLARRSVARRVAAMKSFFRFLYTRGFIDGNPSELVKTPKVPHELPGFLTIEEIMQALSQDNHSAEVASVETGNETVLLRQRAILEMLYSTGARVSEIAALKYRNVDLERGTARVMGKGGKERMCNIGRHAGIALEKYVEATLASRRELADSPLFLNQRGGALTARSIARVVKGAFENVSGRLDVSPHALRHSFATHMLEAGADIRSVQELLGHSDIATTQIYTHVTAERLLEVYRKGHPRA</sequence>
<comment type="function">
    <text evidence="9">Site-specific tyrosine recombinase, which acts by catalyzing the cutting and rejoining of the recombining DNA molecules. The XerC-XerD complex is essential to convert dimers of the bacterial chromosome into monomers to permit their segregation at cell division. It also contributes to the segregational stability of plasmids.</text>
</comment>
<evidence type="ECO:0000259" key="11">
    <source>
        <dbReference type="PROSITE" id="PS51900"/>
    </source>
</evidence>
<dbReference type="GO" id="GO:0003677">
    <property type="term" value="F:DNA binding"/>
    <property type="evidence" value="ECO:0007669"/>
    <property type="project" value="UniProtKB-UniRule"/>
</dbReference>
<dbReference type="PANTHER" id="PTHR30349:SF77">
    <property type="entry name" value="TYROSINE RECOMBINASE XERC"/>
    <property type="match status" value="1"/>
</dbReference>
<reference evidence="12 13" key="1">
    <citation type="journal article" date="2017" name="ISME J.">
        <title>Potential for microbial H2 and metal transformations associated with novel bacteria and archaea in deep terrestrial subsurface sediments.</title>
        <authorList>
            <person name="Hernsdorf A.W."/>
            <person name="Amano Y."/>
            <person name="Miyakawa K."/>
            <person name="Ise K."/>
            <person name="Suzuki Y."/>
            <person name="Anantharaman K."/>
            <person name="Probst A."/>
            <person name="Burstein D."/>
            <person name="Thomas B.C."/>
            <person name="Banfield J.F."/>
        </authorList>
    </citation>
    <scope>NUCLEOTIDE SEQUENCE [LARGE SCALE GENOMIC DNA]</scope>
    <source>
        <strain evidence="12">HGW-Wallbacteria-1</strain>
    </source>
</reference>
<evidence type="ECO:0000313" key="12">
    <source>
        <dbReference type="EMBL" id="PKK91392.1"/>
    </source>
</evidence>
<keyword evidence="7 9" id="KW-0233">DNA recombination</keyword>
<keyword evidence="2 9" id="KW-0963">Cytoplasm</keyword>
<comment type="similarity">
    <text evidence="9">Belongs to the 'phage' integrase family. XerC subfamily.</text>
</comment>
<keyword evidence="8 9" id="KW-0131">Cell cycle</keyword>
<dbReference type="InterPro" id="IPR050090">
    <property type="entry name" value="Tyrosine_recombinase_XerCD"/>
</dbReference>
<dbReference type="GO" id="GO:0051301">
    <property type="term" value="P:cell division"/>
    <property type="evidence" value="ECO:0007669"/>
    <property type="project" value="UniProtKB-KW"/>
</dbReference>
<comment type="subunit">
    <text evidence="9">Forms a cyclic heterotetrameric complex composed of two molecules of XerC and two molecules of XerD.</text>
</comment>
<dbReference type="GO" id="GO:0007059">
    <property type="term" value="P:chromosome segregation"/>
    <property type="evidence" value="ECO:0007669"/>
    <property type="project" value="UniProtKB-UniRule"/>
</dbReference>
<evidence type="ECO:0000256" key="3">
    <source>
        <dbReference type="ARBA" id="ARBA00022618"/>
    </source>
</evidence>
<dbReference type="GO" id="GO:0009037">
    <property type="term" value="F:tyrosine-based site-specific recombinase activity"/>
    <property type="evidence" value="ECO:0007669"/>
    <property type="project" value="UniProtKB-UniRule"/>
</dbReference>
<feature type="domain" description="Tyr recombinase" evidence="10">
    <location>
        <begin position="125"/>
        <end position="317"/>
    </location>
</feature>
<dbReference type="InterPro" id="IPR023009">
    <property type="entry name" value="Tyrosine_recombinase_XerC/XerD"/>
</dbReference>
<organism evidence="12 13">
    <name type="scientific">Candidatus Wallbacteria bacterium HGW-Wallbacteria-1</name>
    <dbReference type="NCBI Taxonomy" id="2013854"/>
    <lineage>
        <taxon>Bacteria</taxon>
        <taxon>Candidatus Walliibacteriota</taxon>
    </lineage>
</organism>
<name>A0A2N1PSZ3_9BACT</name>
<dbReference type="HAMAP" id="MF_01808">
    <property type="entry name" value="Recomb_XerC_XerD"/>
    <property type="match status" value="1"/>
</dbReference>
<dbReference type="AlphaFoldDB" id="A0A2N1PSZ3"/>
<accession>A0A2N1PSZ3</accession>
<evidence type="ECO:0000256" key="1">
    <source>
        <dbReference type="ARBA" id="ARBA00004496"/>
    </source>
</evidence>
<dbReference type="PROSITE" id="PS51900">
    <property type="entry name" value="CB"/>
    <property type="match status" value="1"/>
</dbReference>
<evidence type="ECO:0000256" key="9">
    <source>
        <dbReference type="HAMAP-Rule" id="MF_01808"/>
    </source>
</evidence>